<dbReference type="EMBL" id="JANPWB010000005">
    <property type="protein sequence ID" value="KAJ1185917.1"/>
    <property type="molecule type" value="Genomic_DNA"/>
</dbReference>
<dbReference type="Proteomes" id="UP001066276">
    <property type="component" value="Chromosome 3_1"/>
</dbReference>
<comment type="caution">
    <text evidence="1">The sequence shown here is derived from an EMBL/GenBank/DDBJ whole genome shotgun (WGS) entry which is preliminary data.</text>
</comment>
<accession>A0AAV7UA11</accession>
<protein>
    <submittedName>
        <fullName evidence="1">Uncharacterized protein</fullName>
    </submittedName>
</protein>
<keyword evidence="2" id="KW-1185">Reference proteome</keyword>
<reference evidence="1" key="1">
    <citation type="journal article" date="2022" name="bioRxiv">
        <title>Sequencing and chromosome-scale assembly of the giantPleurodeles waltlgenome.</title>
        <authorList>
            <person name="Brown T."/>
            <person name="Elewa A."/>
            <person name="Iarovenko S."/>
            <person name="Subramanian E."/>
            <person name="Araus A.J."/>
            <person name="Petzold A."/>
            <person name="Susuki M."/>
            <person name="Suzuki K.-i.T."/>
            <person name="Hayashi T."/>
            <person name="Toyoda A."/>
            <person name="Oliveira C."/>
            <person name="Osipova E."/>
            <person name="Leigh N.D."/>
            <person name="Simon A."/>
            <person name="Yun M.H."/>
        </authorList>
    </citation>
    <scope>NUCLEOTIDE SEQUENCE</scope>
    <source>
        <strain evidence="1">20211129_DDA</strain>
        <tissue evidence="1">Liver</tissue>
    </source>
</reference>
<organism evidence="1 2">
    <name type="scientific">Pleurodeles waltl</name>
    <name type="common">Iberian ribbed newt</name>
    <dbReference type="NCBI Taxonomy" id="8319"/>
    <lineage>
        <taxon>Eukaryota</taxon>
        <taxon>Metazoa</taxon>
        <taxon>Chordata</taxon>
        <taxon>Craniata</taxon>
        <taxon>Vertebrata</taxon>
        <taxon>Euteleostomi</taxon>
        <taxon>Amphibia</taxon>
        <taxon>Batrachia</taxon>
        <taxon>Caudata</taxon>
        <taxon>Salamandroidea</taxon>
        <taxon>Salamandridae</taxon>
        <taxon>Pleurodelinae</taxon>
        <taxon>Pleurodeles</taxon>
    </lineage>
</organism>
<dbReference type="AlphaFoldDB" id="A0AAV7UA11"/>
<proteinExistence type="predicted"/>
<sequence length="78" mass="8174">MPRSSASTLAPDLVRELLHLTVPGHNDDCNKAGACLCAGALHTVLLTPGALHGSHSLQATFFATHQGHSSDFTLSKKI</sequence>
<name>A0AAV7UA11_PLEWA</name>
<evidence type="ECO:0000313" key="2">
    <source>
        <dbReference type="Proteomes" id="UP001066276"/>
    </source>
</evidence>
<evidence type="ECO:0000313" key="1">
    <source>
        <dbReference type="EMBL" id="KAJ1185917.1"/>
    </source>
</evidence>
<gene>
    <name evidence="1" type="ORF">NDU88_002703</name>
</gene>